<dbReference type="InterPro" id="IPR050557">
    <property type="entry name" value="RTX_toxin/Mannuronan_C5-epim"/>
</dbReference>
<dbReference type="InterPro" id="IPR018511">
    <property type="entry name" value="Hemolysin-typ_Ca-bd_CS"/>
</dbReference>
<dbReference type="AlphaFoldDB" id="A0A4R4DGF2"/>
<evidence type="ECO:0000256" key="2">
    <source>
        <dbReference type="ARBA" id="ARBA00004613"/>
    </source>
</evidence>
<proteinExistence type="predicted"/>
<dbReference type="InterPro" id="IPR001343">
    <property type="entry name" value="Hemolysn_Ca-bd"/>
</dbReference>
<dbReference type="OrthoDB" id="7272315at2"/>
<dbReference type="GO" id="GO:0005509">
    <property type="term" value="F:calcium ion binding"/>
    <property type="evidence" value="ECO:0007669"/>
    <property type="project" value="InterPro"/>
</dbReference>
<comment type="caution">
    <text evidence="6">The sequence shown here is derived from an EMBL/GenBank/DDBJ whole genome shotgun (WGS) entry which is preliminary data.</text>
</comment>
<reference evidence="6 7" key="1">
    <citation type="submission" date="2019-03" db="EMBL/GenBank/DDBJ databases">
        <title>Paracraurococcus aquatilis NE82 genome sequence.</title>
        <authorList>
            <person name="Zhao Y."/>
            <person name="Du Z."/>
        </authorList>
    </citation>
    <scope>NUCLEOTIDE SEQUENCE [LARGE SCALE GENOMIC DNA]</scope>
    <source>
        <strain evidence="6 7">NE82</strain>
    </source>
</reference>
<organism evidence="6 7">
    <name type="scientific">Roseicella aquatilis</name>
    <dbReference type="NCBI Taxonomy" id="2527868"/>
    <lineage>
        <taxon>Bacteria</taxon>
        <taxon>Pseudomonadati</taxon>
        <taxon>Pseudomonadota</taxon>
        <taxon>Alphaproteobacteria</taxon>
        <taxon>Acetobacterales</taxon>
        <taxon>Roseomonadaceae</taxon>
        <taxon>Roseicella</taxon>
    </lineage>
</organism>
<dbReference type="EMBL" id="SKBM01000016">
    <property type="protein sequence ID" value="TCZ58607.1"/>
    <property type="molecule type" value="Genomic_DNA"/>
</dbReference>
<dbReference type="SUPFAM" id="SSF51120">
    <property type="entry name" value="beta-Roll"/>
    <property type="match status" value="4"/>
</dbReference>
<protein>
    <recommendedName>
        <fullName evidence="5">Peptidase M10 serralysin C-terminal domain-containing protein</fullName>
    </recommendedName>
</protein>
<dbReference type="RefSeq" id="WP_132291865.1">
    <property type="nucleotide sequence ID" value="NZ_SKBM01000016.1"/>
</dbReference>
<keyword evidence="3" id="KW-0964">Secreted</keyword>
<evidence type="ECO:0000313" key="6">
    <source>
        <dbReference type="EMBL" id="TCZ58607.1"/>
    </source>
</evidence>
<dbReference type="Gene3D" id="2.150.10.10">
    <property type="entry name" value="Serralysin-like metalloprotease, C-terminal"/>
    <property type="match status" value="4"/>
</dbReference>
<evidence type="ECO:0000259" key="5">
    <source>
        <dbReference type="Pfam" id="PF08548"/>
    </source>
</evidence>
<dbReference type="Pfam" id="PF08548">
    <property type="entry name" value="Peptidase_M10_C"/>
    <property type="match status" value="1"/>
</dbReference>
<comment type="subcellular location">
    <subcellularLocation>
        <location evidence="2">Secreted</location>
    </subcellularLocation>
</comment>
<dbReference type="PANTHER" id="PTHR38340:SF1">
    <property type="entry name" value="S-LAYER PROTEIN"/>
    <property type="match status" value="1"/>
</dbReference>
<comment type="cofactor">
    <cofactor evidence="1">
        <name>Ca(2+)</name>
        <dbReference type="ChEBI" id="CHEBI:29108"/>
    </cofactor>
</comment>
<feature type="domain" description="Peptidase M10 serralysin C-terminal" evidence="5">
    <location>
        <begin position="525"/>
        <end position="618"/>
    </location>
</feature>
<dbReference type="PRINTS" id="PR00313">
    <property type="entry name" value="CABNDNGRPT"/>
</dbReference>
<dbReference type="PANTHER" id="PTHR38340">
    <property type="entry name" value="S-LAYER PROTEIN"/>
    <property type="match status" value="1"/>
</dbReference>
<dbReference type="PROSITE" id="PS00330">
    <property type="entry name" value="HEMOLYSIN_CALCIUM"/>
    <property type="match status" value="9"/>
</dbReference>
<keyword evidence="7" id="KW-1185">Reference proteome</keyword>
<dbReference type="GO" id="GO:0005615">
    <property type="term" value="C:extracellular space"/>
    <property type="evidence" value="ECO:0007669"/>
    <property type="project" value="InterPro"/>
</dbReference>
<evidence type="ECO:0000256" key="1">
    <source>
        <dbReference type="ARBA" id="ARBA00001913"/>
    </source>
</evidence>
<evidence type="ECO:0000256" key="4">
    <source>
        <dbReference type="ARBA" id="ARBA00022737"/>
    </source>
</evidence>
<evidence type="ECO:0000256" key="3">
    <source>
        <dbReference type="ARBA" id="ARBA00022525"/>
    </source>
</evidence>
<gene>
    <name evidence="6" type="ORF">EXY23_16870</name>
</gene>
<keyword evidence="4" id="KW-0677">Repeat</keyword>
<sequence>MAILLATSSKPTLIGTGAKDTLYGDSGKNLLSGLGGADTLSGGAGADTLIGGMGADVLHGGAGNDVFKYAAFREIGDSLAVNFDRIVDFSAGDRIDFSALAARSFIGEADFTGTAGEMRISRTFFAGGNTALEIDSDGDGEADAVLQLDGALNLTELIPGSGILVLAENMTRQGDAGNNTLAGGAGKDTLSGLAGHDLLNGGDGSDSLDGGAGDDTLVGGYSADTLTGGAGNDTFRFASLEELRGDSITDFSLGDRLDLSGLGLQFIGEGEFTRTPGEVCFSSTSGVDGKLTVSLSIDPDGDGYSYGQLTLTGVRALAETVKGSGILVAVADKTLSGTTASESLAGDAGWDTINGQAGNDTLAGNGGNDRLDGGTGNDLLTGGSGADTLTGGAGNDTFRYISLDDLGTNLSSSGSDRITDFANGDLISFSAIAGLKWIGDAVFHRVAGEMRTTYSDYSLTGPVTTVEIDTDGNGYADKILQLDGKIALDETAANSRILRFVTGKTVNGTTGADTLIGSLGNDTIDGRSGNDSISAGEGNDVITGGAGADTMSGGNGADSFVFRNADLSIPAVQDQITDFMSGTDKIDLSQIDANTALAGDQAFTLLMSGAAFTGTAGQLRLVTGIGTPVIEGDVNGDKIADFKITASIYYPTSSDFIL</sequence>
<name>A0A4R4DGF2_9PROT</name>
<evidence type="ECO:0000313" key="7">
    <source>
        <dbReference type="Proteomes" id="UP000295023"/>
    </source>
</evidence>
<dbReference type="Pfam" id="PF00353">
    <property type="entry name" value="HemolysinCabind"/>
    <property type="match status" value="4"/>
</dbReference>
<accession>A0A4R4DGF2</accession>
<dbReference type="Proteomes" id="UP000295023">
    <property type="component" value="Unassembled WGS sequence"/>
</dbReference>
<dbReference type="InterPro" id="IPR011049">
    <property type="entry name" value="Serralysin-like_metalloprot_C"/>
</dbReference>
<dbReference type="InterPro" id="IPR013858">
    <property type="entry name" value="Peptidase_M10B_C"/>
</dbReference>